<feature type="site" description="Transition state stabilizer" evidence="10">
    <location>
        <position position="147"/>
    </location>
</feature>
<keyword evidence="4 9" id="KW-0479">Metal-binding</keyword>
<feature type="binding site" evidence="9">
    <location>
        <position position="172"/>
    </location>
    <ligand>
        <name>Ca(2+)</name>
        <dbReference type="ChEBI" id="CHEBI:29108"/>
        <label>1</label>
    </ligand>
</feature>
<evidence type="ECO:0000256" key="2">
    <source>
        <dbReference type="ARBA" id="ARBA00022559"/>
    </source>
</evidence>
<keyword evidence="7" id="KW-0325">Glycoprotein</keyword>
<evidence type="ECO:0000259" key="14">
    <source>
        <dbReference type="PROSITE" id="PS50873"/>
    </source>
</evidence>
<comment type="caution">
    <text evidence="15">The sequence shown here is derived from an EMBL/GenBank/DDBJ whole genome shotgun (WGS) entry which is preliminary data.</text>
</comment>
<evidence type="ECO:0000256" key="4">
    <source>
        <dbReference type="ARBA" id="ARBA00022723"/>
    </source>
</evidence>
<dbReference type="PROSITE" id="PS00436">
    <property type="entry name" value="PEROXIDASE_2"/>
    <property type="match status" value="1"/>
</dbReference>
<feature type="binding site" evidence="9">
    <location>
        <position position="299"/>
    </location>
    <ligand>
        <name>Ca(2+)</name>
        <dbReference type="ChEBI" id="CHEBI:29108"/>
        <label>2</label>
    </ligand>
</feature>
<dbReference type="PROSITE" id="PS50873">
    <property type="entry name" value="PEROXIDASE_4"/>
    <property type="match status" value="1"/>
</dbReference>
<evidence type="ECO:0000313" key="16">
    <source>
        <dbReference type="Proteomes" id="UP001320420"/>
    </source>
</evidence>
<dbReference type="GO" id="GO:0042744">
    <property type="term" value="P:hydrogen peroxide catabolic process"/>
    <property type="evidence" value="ECO:0007669"/>
    <property type="project" value="TreeGrafter"/>
</dbReference>
<accession>A0AAN9URL0</accession>
<feature type="binding site" evidence="9">
    <location>
        <position position="280"/>
    </location>
    <ligand>
        <name>Ca(2+)</name>
        <dbReference type="ChEBI" id="CHEBI:29108"/>
        <label>2</label>
    </ligand>
</feature>
<feature type="signal peptide" evidence="12">
    <location>
        <begin position="1"/>
        <end position="25"/>
    </location>
</feature>
<evidence type="ECO:0000256" key="3">
    <source>
        <dbReference type="ARBA" id="ARBA00022617"/>
    </source>
</evidence>
<dbReference type="AlphaFoldDB" id="A0AAN9URL0"/>
<feature type="binding site" evidence="9">
    <location>
        <position position="170"/>
    </location>
    <ligand>
        <name>Ca(2+)</name>
        <dbReference type="ChEBI" id="CHEBI:29108"/>
        <label>1</label>
    </ligand>
</feature>
<evidence type="ECO:0000256" key="7">
    <source>
        <dbReference type="ARBA" id="ARBA00023180"/>
    </source>
</evidence>
<evidence type="ECO:0000256" key="6">
    <source>
        <dbReference type="ARBA" id="ARBA00023004"/>
    </source>
</evidence>
<dbReference type="PRINTS" id="PR00458">
    <property type="entry name" value="PEROXIDASE"/>
</dbReference>
<organism evidence="15 16">
    <name type="scientific">Diatrype stigma</name>
    <dbReference type="NCBI Taxonomy" id="117547"/>
    <lineage>
        <taxon>Eukaryota</taxon>
        <taxon>Fungi</taxon>
        <taxon>Dikarya</taxon>
        <taxon>Ascomycota</taxon>
        <taxon>Pezizomycotina</taxon>
        <taxon>Sordariomycetes</taxon>
        <taxon>Xylariomycetidae</taxon>
        <taxon>Xylariales</taxon>
        <taxon>Diatrypaceae</taxon>
        <taxon>Diatrype</taxon>
    </lineage>
</organism>
<comment type="cofactor">
    <cofactor evidence="9 12">
        <name>Ca(2+)</name>
        <dbReference type="ChEBI" id="CHEBI:29108"/>
    </cofactor>
    <text evidence="9 12">Binds 2 calcium ions per subunit.</text>
</comment>
<evidence type="ECO:0000313" key="15">
    <source>
        <dbReference type="EMBL" id="KAK7752608.1"/>
    </source>
</evidence>
<keyword evidence="11" id="KW-1015">Disulfide bond</keyword>
<feature type="compositionally biased region" description="Low complexity" evidence="13">
    <location>
        <begin position="235"/>
        <end position="249"/>
    </location>
</feature>
<evidence type="ECO:0000256" key="1">
    <source>
        <dbReference type="ARBA" id="ARBA00006089"/>
    </source>
</evidence>
<dbReference type="Gene3D" id="1.10.420.10">
    <property type="entry name" value="Peroxidase, domain 2"/>
    <property type="match status" value="1"/>
</dbReference>
<evidence type="ECO:0000256" key="8">
    <source>
        <dbReference type="PIRSR" id="PIRSR601621-1"/>
    </source>
</evidence>
<dbReference type="Proteomes" id="UP001320420">
    <property type="component" value="Unassembled WGS sequence"/>
</dbReference>
<comment type="cofactor">
    <cofactor evidence="9">
        <name>heme b</name>
        <dbReference type="ChEBI" id="CHEBI:60344"/>
    </cofactor>
    <text evidence="9">Binds 1 heme b (iron(II)-protoporphyrin IX) group per subunit.</text>
</comment>
<keyword evidence="12" id="KW-0732">Signal</keyword>
<evidence type="ECO:0000256" key="12">
    <source>
        <dbReference type="RuleBase" id="RU363051"/>
    </source>
</evidence>
<feature type="binding site" description="axial binding residue" evidence="9">
    <location>
        <position position="279"/>
    </location>
    <ligand>
        <name>heme b</name>
        <dbReference type="ChEBI" id="CHEBI:60344"/>
    </ligand>
    <ligandPart>
        <name>Fe</name>
        <dbReference type="ChEBI" id="CHEBI:18248"/>
    </ligandPart>
</feature>
<feature type="binding site" evidence="9">
    <location>
        <position position="297"/>
    </location>
    <ligand>
        <name>Ca(2+)</name>
        <dbReference type="ChEBI" id="CHEBI:29108"/>
        <label>2</label>
    </ligand>
</feature>
<reference evidence="15 16" key="1">
    <citation type="submission" date="2024-02" db="EMBL/GenBank/DDBJ databases">
        <title>De novo assembly and annotation of 12 fungi associated with fruit tree decline syndrome in Ontario, Canada.</title>
        <authorList>
            <person name="Sulman M."/>
            <person name="Ellouze W."/>
            <person name="Ilyukhin E."/>
        </authorList>
    </citation>
    <scope>NUCLEOTIDE SEQUENCE [LARGE SCALE GENOMIC DNA]</scope>
    <source>
        <strain evidence="15 16">M11/M66-122</strain>
    </source>
</reference>
<evidence type="ECO:0000256" key="9">
    <source>
        <dbReference type="PIRSR" id="PIRSR601621-2"/>
    </source>
</evidence>
<dbReference type="InterPro" id="IPR044831">
    <property type="entry name" value="Ccp1-like"/>
</dbReference>
<evidence type="ECO:0000256" key="5">
    <source>
        <dbReference type="ARBA" id="ARBA00023002"/>
    </source>
</evidence>
<keyword evidence="16" id="KW-1185">Reference proteome</keyword>
<dbReference type="SUPFAM" id="SSF48113">
    <property type="entry name" value="Heme-dependent peroxidases"/>
    <property type="match status" value="1"/>
</dbReference>
<comment type="similarity">
    <text evidence="1 12">Belongs to the peroxidase family. Ligninase subfamily.</text>
</comment>
<dbReference type="PANTHER" id="PTHR31356:SF66">
    <property type="entry name" value="CATALASE-PEROXIDASE"/>
    <property type="match status" value="1"/>
</dbReference>
<feature type="binding site" evidence="9">
    <location>
        <position position="168"/>
    </location>
    <ligand>
        <name>Ca(2+)</name>
        <dbReference type="ChEBI" id="CHEBI:29108"/>
        <label>1</label>
    </ligand>
</feature>
<feature type="region of interest" description="Disordered" evidence="13">
    <location>
        <begin position="228"/>
        <end position="249"/>
    </location>
</feature>
<protein>
    <recommendedName>
        <fullName evidence="12">Peroxidase</fullName>
        <ecNumber evidence="12">1.11.1.-</ecNumber>
    </recommendedName>
</protein>
<dbReference type="PANTHER" id="PTHR31356">
    <property type="entry name" value="THYLAKOID LUMENAL 29 KDA PROTEIN, CHLOROPLASTIC-RELATED"/>
    <property type="match status" value="1"/>
</dbReference>
<dbReference type="InterPro" id="IPR010255">
    <property type="entry name" value="Haem_peroxidase_sf"/>
</dbReference>
<dbReference type="InterPro" id="IPR019794">
    <property type="entry name" value="Peroxidases_AS"/>
</dbReference>
<keyword evidence="6 9" id="KW-0408">Iron</keyword>
<evidence type="ECO:0000256" key="11">
    <source>
        <dbReference type="PIRSR" id="PIRSR601621-4"/>
    </source>
</evidence>
<keyword evidence="2 12" id="KW-0575">Peroxidase</keyword>
<keyword evidence="9 12" id="KW-0106">Calcium</keyword>
<feature type="disulfide bond" evidence="11">
    <location>
        <begin position="117"/>
        <end position="379"/>
    </location>
</feature>
<dbReference type="EC" id="1.11.1.-" evidence="12"/>
<sequence>MRSFLVLPIASVLVVITWHLPPTTGFANSPMQKQLAKIESLNRADTNGGVPIGGGGDDGDGSPELIGDLIGLPIEALTPTGKAIRELLLELGGDLESDVEVDAIPPLESPECASDTCCVWKYIADEMAAKFRGKSGRCTRWARMAVRLGFHDAGTWSKSAALAGAGGGADGSLCLSSEVQDAENRQMRSWHANWTSQGFPITMADLIQVGASVGAVTCPLGPRTRTFVGRRDWDSNGGQSPPNNSSLLPSALAPAGDLIRLFRDKTISPHALVALVGAHTTSQQRTVDSGRAGAPQDATPGVWDTVFYGQTDGSSPDPAPPRVFMFPSDVALAADPTTADEWRSFAGSGGQVHWNQDYARAYIRLSLLGVDNINNLTECTKVLPRAVRDFSNPDQLQMDVWLGSSANTIETLQFSDVVEAGDKLV</sequence>
<feature type="chain" id="PRO_5042671222" description="Peroxidase" evidence="12">
    <location>
        <begin position="26"/>
        <end position="425"/>
    </location>
</feature>
<keyword evidence="3 9" id="KW-0349">Heme</keyword>
<dbReference type="GO" id="GO:0046872">
    <property type="term" value="F:metal ion binding"/>
    <property type="evidence" value="ECO:0007669"/>
    <property type="project" value="UniProtKB-UniRule"/>
</dbReference>
<dbReference type="PRINTS" id="PR00462">
    <property type="entry name" value="LIGNINASE"/>
</dbReference>
<dbReference type="GO" id="GO:0020037">
    <property type="term" value="F:heme binding"/>
    <property type="evidence" value="ECO:0007669"/>
    <property type="project" value="UniProtKB-UniRule"/>
</dbReference>
<evidence type="ECO:0000256" key="13">
    <source>
        <dbReference type="SAM" id="MobiDB-lite"/>
    </source>
</evidence>
<dbReference type="GO" id="GO:0034599">
    <property type="term" value="P:cellular response to oxidative stress"/>
    <property type="evidence" value="ECO:0007669"/>
    <property type="project" value="InterPro"/>
</dbReference>
<dbReference type="GO" id="GO:0004601">
    <property type="term" value="F:peroxidase activity"/>
    <property type="evidence" value="ECO:0007669"/>
    <property type="project" value="UniProtKB-KW"/>
</dbReference>
<dbReference type="Gene3D" id="1.10.520.10">
    <property type="match status" value="1"/>
</dbReference>
<dbReference type="GO" id="GO:0000302">
    <property type="term" value="P:response to reactive oxygen species"/>
    <property type="evidence" value="ECO:0007669"/>
    <property type="project" value="TreeGrafter"/>
</dbReference>
<name>A0AAN9URL0_9PEZI</name>
<feature type="domain" description="Plant heme peroxidase family profile" evidence="14">
    <location>
        <begin position="201"/>
        <end position="383"/>
    </location>
</feature>
<dbReference type="InterPro" id="IPR001621">
    <property type="entry name" value="Ligninase"/>
</dbReference>
<feature type="disulfide bond" evidence="11">
    <location>
        <begin position="138"/>
        <end position="218"/>
    </location>
</feature>
<dbReference type="Pfam" id="PF00141">
    <property type="entry name" value="peroxidase"/>
    <property type="match status" value="1"/>
</dbReference>
<evidence type="ECO:0000256" key="10">
    <source>
        <dbReference type="PIRSR" id="PIRSR601621-3"/>
    </source>
</evidence>
<dbReference type="InterPro" id="IPR002016">
    <property type="entry name" value="Haem_peroxidase"/>
</dbReference>
<feature type="binding site" evidence="9">
    <location>
        <position position="152"/>
    </location>
    <ligand>
        <name>Ca(2+)</name>
        <dbReference type="ChEBI" id="CHEBI:29108"/>
        <label>1</label>
    </ligand>
</feature>
<proteinExistence type="inferred from homology"/>
<keyword evidence="5 12" id="KW-0560">Oxidoreductase</keyword>
<feature type="binding site" evidence="9">
    <location>
        <position position="304"/>
    </location>
    <ligand>
        <name>Ca(2+)</name>
        <dbReference type="ChEBI" id="CHEBI:29108"/>
        <label>2</label>
    </ligand>
</feature>
<feature type="active site" description="Proton acceptor" evidence="8">
    <location>
        <position position="151"/>
    </location>
</feature>
<gene>
    <name evidence="15" type="ORF">SLS62_005377</name>
</gene>
<dbReference type="EMBL" id="JAKJXP020000036">
    <property type="protein sequence ID" value="KAK7752608.1"/>
    <property type="molecule type" value="Genomic_DNA"/>
</dbReference>